<comment type="caution">
    <text evidence="2">The sequence shown here is derived from an EMBL/GenBank/DDBJ whole genome shotgun (WGS) entry which is preliminary data.</text>
</comment>
<evidence type="ECO:0000313" key="2">
    <source>
        <dbReference type="EMBL" id="KAK4209114.1"/>
    </source>
</evidence>
<evidence type="ECO:0000259" key="1">
    <source>
        <dbReference type="Pfam" id="PF06985"/>
    </source>
</evidence>
<dbReference type="Pfam" id="PF06985">
    <property type="entry name" value="HET"/>
    <property type="match status" value="1"/>
</dbReference>
<protein>
    <submittedName>
        <fullName evidence="2">Heterokaryon incompatibility protein-domain-containing protein</fullName>
    </submittedName>
</protein>
<dbReference type="PANTHER" id="PTHR33112:SF1">
    <property type="entry name" value="HETEROKARYON INCOMPATIBILITY DOMAIN-CONTAINING PROTEIN"/>
    <property type="match status" value="1"/>
</dbReference>
<sequence length="775" mass="87434">FSHCHTSVLFLASLAGLDPKILNGRTSFGRVTNAFLVLLSLDVFAPVAKPELTLEGRAYSMASNEKTPSKFARLELWRSRIRQFFPRDLELSRTSDLPQNALCAQCSSFDVGLGQLIRSDPLTPIFNESGSGIVVSVSRTRLSECPVCRFFQRLGDGDEKGPYFPASGGTDQEAASLRLHLVTLISTASIFLIGRPKATSEAADSFSPSEIRYLALGAGDNCTGLSKLRFSTLMLERGLISPQLSQRSLGPSLQSHHGIPFLQAYQVDQCPVDYTACRDLLARCQSEHTACCEPSTSNSGTLPLTKCIDCARPEFSVVAVNSSAEYVALSYEWGNPTSSREPKVPKVVQHAMTVTRELGKRYLWVDKYCVEQENHDLKAQQIQAMDQIYQGAFVTIFACAGSDSSFGLPGASGQARRKQPHVQVSPEISLLSAFPPLHAAVQDSTWMKRGWTYQEAVLSRRAPFLTDFQDFIYLDPGQEVTSDLSPLDILKGHIVRYTSRQLSYQEDIRNAFRGVLSRSPFLSFWGIPISLQDEPGDLQASTERDLELGFLRNIFWFPERSSANNQSNAIFPRDGFPSWSWSGWRGRIQYHYRMVRNFGEYRYIGTVRDEDAAPMAINVVRCRDIKVWTESETGKLLTFNELQEKADDSMILPELTPYLHLETMHIRVRFNGRFGPHRSWFLCGCHQTSVHPRNPHFEDNTIWPSPSFRNRNKYPDVIDNRIWECILLFVASNPYWSEGLIWVFLIVEWNETGDSLSVTFGKEQGQTHSKLKDYR</sequence>
<reference evidence="2" key="1">
    <citation type="journal article" date="2023" name="Mol. Phylogenet. Evol.">
        <title>Genome-scale phylogeny and comparative genomics of the fungal order Sordariales.</title>
        <authorList>
            <person name="Hensen N."/>
            <person name="Bonometti L."/>
            <person name="Westerberg I."/>
            <person name="Brannstrom I.O."/>
            <person name="Guillou S."/>
            <person name="Cros-Aarteil S."/>
            <person name="Calhoun S."/>
            <person name="Haridas S."/>
            <person name="Kuo A."/>
            <person name="Mondo S."/>
            <person name="Pangilinan J."/>
            <person name="Riley R."/>
            <person name="LaButti K."/>
            <person name="Andreopoulos B."/>
            <person name="Lipzen A."/>
            <person name="Chen C."/>
            <person name="Yan M."/>
            <person name="Daum C."/>
            <person name="Ng V."/>
            <person name="Clum A."/>
            <person name="Steindorff A."/>
            <person name="Ohm R.A."/>
            <person name="Martin F."/>
            <person name="Silar P."/>
            <person name="Natvig D.O."/>
            <person name="Lalanne C."/>
            <person name="Gautier V."/>
            <person name="Ament-Velasquez S.L."/>
            <person name="Kruys A."/>
            <person name="Hutchinson M.I."/>
            <person name="Powell A.J."/>
            <person name="Barry K."/>
            <person name="Miller A.N."/>
            <person name="Grigoriev I.V."/>
            <person name="Debuchy R."/>
            <person name="Gladieux P."/>
            <person name="Hiltunen Thoren M."/>
            <person name="Johannesson H."/>
        </authorList>
    </citation>
    <scope>NUCLEOTIDE SEQUENCE</scope>
    <source>
        <strain evidence="2">PSN293</strain>
    </source>
</reference>
<proteinExistence type="predicted"/>
<dbReference type="InterPro" id="IPR010730">
    <property type="entry name" value="HET"/>
</dbReference>
<dbReference type="Proteomes" id="UP001301769">
    <property type="component" value="Unassembled WGS sequence"/>
</dbReference>
<name>A0AAN6XYN1_9PEZI</name>
<organism evidence="2 3">
    <name type="scientific">Rhypophila decipiens</name>
    <dbReference type="NCBI Taxonomy" id="261697"/>
    <lineage>
        <taxon>Eukaryota</taxon>
        <taxon>Fungi</taxon>
        <taxon>Dikarya</taxon>
        <taxon>Ascomycota</taxon>
        <taxon>Pezizomycotina</taxon>
        <taxon>Sordariomycetes</taxon>
        <taxon>Sordariomycetidae</taxon>
        <taxon>Sordariales</taxon>
        <taxon>Naviculisporaceae</taxon>
        <taxon>Rhypophila</taxon>
    </lineage>
</organism>
<accession>A0AAN6XYN1</accession>
<gene>
    <name evidence="2" type="ORF">QBC37DRAFT_404606</name>
</gene>
<dbReference type="PANTHER" id="PTHR33112">
    <property type="entry name" value="DOMAIN PROTEIN, PUTATIVE-RELATED"/>
    <property type="match status" value="1"/>
</dbReference>
<reference evidence="2" key="2">
    <citation type="submission" date="2023-05" db="EMBL/GenBank/DDBJ databases">
        <authorList>
            <consortium name="Lawrence Berkeley National Laboratory"/>
            <person name="Steindorff A."/>
            <person name="Hensen N."/>
            <person name="Bonometti L."/>
            <person name="Westerberg I."/>
            <person name="Brannstrom I.O."/>
            <person name="Guillou S."/>
            <person name="Cros-Aarteil S."/>
            <person name="Calhoun S."/>
            <person name="Haridas S."/>
            <person name="Kuo A."/>
            <person name="Mondo S."/>
            <person name="Pangilinan J."/>
            <person name="Riley R."/>
            <person name="Labutti K."/>
            <person name="Andreopoulos B."/>
            <person name="Lipzen A."/>
            <person name="Chen C."/>
            <person name="Yanf M."/>
            <person name="Daum C."/>
            <person name="Ng V."/>
            <person name="Clum A."/>
            <person name="Ohm R."/>
            <person name="Martin F."/>
            <person name="Silar P."/>
            <person name="Natvig D."/>
            <person name="Lalanne C."/>
            <person name="Gautier V."/>
            <person name="Ament-Velasquez S.L."/>
            <person name="Kruys A."/>
            <person name="Hutchinson M.I."/>
            <person name="Powell A.J."/>
            <person name="Barry K."/>
            <person name="Miller A.N."/>
            <person name="Grigoriev I.V."/>
            <person name="Debuchy R."/>
            <person name="Gladieux P."/>
            <person name="Thoren M.H."/>
            <person name="Johannesson H."/>
        </authorList>
    </citation>
    <scope>NUCLEOTIDE SEQUENCE</scope>
    <source>
        <strain evidence="2">PSN293</strain>
    </source>
</reference>
<evidence type="ECO:0000313" key="3">
    <source>
        <dbReference type="Proteomes" id="UP001301769"/>
    </source>
</evidence>
<feature type="non-terminal residue" evidence="2">
    <location>
        <position position="1"/>
    </location>
</feature>
<feature type="domain" description="Heterokaryon incompatibility" evidence="1">
    <location>
        <begin position="326"/>
        <end position="455"/>
    </location>
</feature>
<keyword evidence="3" id="KW-1185">Reference proteome</keyword>
<dbReference type="AlphaFoldDB" id="A0AAN6XYN1"/>
<dbReference type="EMBL" id="MU858215">
    <property type="protein sequence ID" value="KAK4209114.1"/>
    <property type="molecule type" value="Genomic_DNA"/>
</dbReference>